<organism evidence="1 2">
    <name type="scientific">Methylacidimicrobium cyclopophantes</name>
    <dbReference type="NCBI Taxonomy" id="1041766"/>
    <lineage>
        <taxon>Bacteria</taxon>
        <taxon>Pseudomonadati</taxon>
        <taxon>Verrucomicrobiota</taxon>
        <taxon>Methylacidimicrobium</taxon>
    </lineage>
</organism>
<accession>A0A5E6M7S0</accession>
<proteinExistence type="predicted"/>
<dbReference type="EMBL" id="CABFUZ020000083">
    <property type="protein sequence ID" value="VVM05296.1"/>
    <property type="molecule type" value="Genomic_DNA"/>
</dbReference>
<reference evidence="1" key="1">
    <citation type="submission" date="2019-09" db="EMBL/GenBank/DDBJ databases">
        <authorList>
            <person name="Cremers G."/>
        </authorList>
    </citation>
    <scope>NUCLEOTIDE SEQUENCE [LARGE SCALE GENOMIC DNA]</scope>
    <source>
        <strain evidence="1">3B</strain>
    </source>
</reference>
<comment type="caution">
    <text evidence="1">The sequence shown here is derived from an EMBL/GenBank/DDBJ whole genome shotgun (WGS) entry which is preliminary data.</text>
</comment>
<gene>
    <name evidence="1" type="ORF">MAMC_00501</name>
</gene>
<evidence type="ECO:0000313" key="1">
    <source>
        <dbReference type="EMBL" id="VVM05296.1"/>
    </source>
</evidence>
<dbReference type="AlphaFoldDB" id="A0A5E6M7S0"/>
<protein>
    <submittedName>
        <fullName evidence="1">Uncharacterized protein</fullName>
    </submittedName>
</protein>
<name>A0A5E6M7S0_9BACT</name>
<keyword evidence="2" id="KW-1185">Reference proteome</keyword>
<evidence type="ECO:0000313" key="2">
    <source>
        <dbReference type="Proteomes" id="UP000381693"/>
    </source>
</evidence>
<sequence length="110" mass="12251">MSAPLPISHPLPPRRLCLLLTVDRRSPIFTRFLETLKERSACGDDIYLYCIDEGVREVEMLLPRAGPRLRLFACAYAAMRRSLPRNAAVTYGGLGLLADLILGTGEFLAF</sequence>
<dbReference type="Proteomes" id="UP000381693">
    <property type="component" value="Unassembled WGS sequence"/>
</dbReference>